<protein>
    <submittedName>
        <fullName evidence="15">TonB-dependent receptor</fullName>
    </submittedName>
</protein>
<sequence length="732" mass="78938">MVNDRMRARCAVMALALLSACPVVAQTSAQPPAAQMEEIVVTAQQKRKQVISDGNIGVLGSKSALETPFNVTTYTAQLILDQQSETLGDVLKNEPSVRTTFGSGNQSELFVIRGFPLSGDDVAIDGLYGVTPRQIVSPELYDRVQVLNGANAFLFGAAPSGSGIGGSINLIPKRADRTLFRATASYGANSILGGNVDVGTRFGGDDMFGVRVNGVYREGDTAIDRERREVRAAGVSLDARIDRVRGTLDFGYEDQRAFAPRPEVQLAATAAVPRVPGSTDNWAQPWTFTKLRDIYMLNRYEVDLARDWMAYASGGFRDGHEDGEYSTVTVTNGATGAGTQSRLLVPRQDENRSAQAGVRGKLKFEGVSNEINAGGSLTYAENRNSFAFANYAAPLRASCGAAATSFCTNLYSPVLVDKPANGTLGGNLDNPPPVTKTLLRSLFLSDTIGILDNRVLLTGGARRQFMKIDGFDRNTLARTTHYTAAATTPVVGLTLRPTESLSFYANRIEGLAQGPIAPTNATTLNPGQIFAPFTSAQYEVGAKYEVHGLTATVALYQTTQPNSFNKPTPTPGNPGATTFVVEGEQRNRGVELSFNGELTDQLRFIGGITFNNAEQVKTLNGVNNGKKAVGVPDYQVNLGVEAVLPFLPAATFTGRIVYTDAQFVDVTNARQIPSWTRFDVGMRYVLVADTHPVTLRLSIENIDDKRYWSSSFGGFLIQGQPRTIKASTTFEF</sequence>
<dbReference type="InterPro" id="IPR039426">
    <property type="entry name" value="TonB-dep_rcpt-like"/>
</dbReference>
<evidence type="ECO:0000256" key="5">
    <source>
        <dbReference type="ARBA" id="ARBA00022692"/>
    </source>
</evidence>
<evidence type="ECO:0000313" key="15">
    <source>
        <dbReference type="EMBL" id="GIL39660.1"/>
    </source>
</evidence>
<dbReference type="Gene3D" id="2.170.130.10">
    <property type="entry name" value="TonB-dependent receptor, plug domain"/>
    <property type="match status" value="1"/>
</dbReference>
<keyword evidence="8 15" id="KW-0675">Receptor</keyword>
<keyword evidence="16" id="KW-1185">Reference proteome</keyword>
<keyword evidence="7 10" id="KW-0472">Membrane</keyword>
<dbReference type="InterPro" id="IPR012910">
    <property type="entry name" value="Plug_dom"/>
</dbReference>
<evidence type="ECO:0000256" key="1">
    <source>
        <dbReference type="ARBA" id="ARBA00004571"/>
    </source>
</evidence>
<comment type="subcellular location">
    <subcellularLocation>
        <location evidence="1 10">Cell outer membrane</location>
        <topology evidence="1 10">Multi-pass membrane protein</topology>
    </subcellularLocation>
</comment>
<feature type="domain" description="TonB-dependent receptor-like beta-barrel" evidence="13">
    <location>
        <begin position="244"/>
        <end position="702"/>
    </location>
</feature>
<evidence type="ECO:0000256" key="9">
    <source>
        <dbReference type="ARBA" id="ARBA00023237"/>
    </source>
</evidence>
<keyword evidence="5 10" id="KW-0812">Transmembrane</keyword>
<comment type="similarity">
    <text evidence="2 10 11">Belongs to the TonB-dependent receptor family.</text>
</comment>
<feature type="chain" id="PRO_5035775173" evidence="12">
    <location>
        <begin position="26"/>
        <end position="732"/>
    </location>
</feature>
<evidence type="ECO:0000256" key="8">
    <source>
        <dbReference type="ARBA" id="ARBA00023170"/>
    </source>
</evidence>
<evidence type="ECO:0000256" key="11">
    <source>
        <dbReference type="RuleBase" id="RU003357"/>
    </source>
</evidence>
<dbReference type="PROSITE" id="PS52016">
    <property type="entry name" value="TONB_DEPENDENT_REC_3"/>
    <property type="match status" value="1"/>
</dbReference>
<organism evidence="15 16">
    <name type="scientific">Roseiterribacter gracilis</name>
    <dbReference type="NCBI Taxonomy" id="2812848"/>
    <lineage>
        <taxon>Bacteria</taxon>
        <taxon>Pseudomonadati</taxon>
        <taxon>Pseudomonadota</taxon>
        <taxon>Alphaproteobacteria</taxon>
        <taxon>Rhodospirillales</taxon>
        <taxon>Roseiterribacteraceae</taxon>
        <taxon>Roseiterribacter</taxon>
    </lineage>
</organism>
<dbReference type="GO" id="GO:0015891">
    <property type="term" value="P:siderophore transport"/>
    <property type="evidence" value="ECO:0007669"/>
    <property type="project" value="InterPro"/>
</dbReference>
<dbReference type="GO" id="GO:0015344">
    <property type="term" value="F:siderophore uptake transmembrane transporter activity"/>
    <property type="evidence" value="ECO:0007669"/>
    <property type="project" value="TreeGrafter"/>
</dbReference>
<dbReference type="Proteomes" id="UP000681075">
    <property type="component" value="Unassembled WGS sequence"/>
</dbReference>
<accession>A0A8S8XF08</accession>
<dbReference type="PANTHER" id="PTHR32552:SF82">
    <property type="entry name" value="FCUA PROTEIN"/>
    <property type="match status" value="1"/>
</dbReference>
<dbReference type="EMBL" id="BOPV01000001">
    <property type="protein sequence ID" value="GIL39660.1"/>
    <property type="molecule type" value="Genomic_DNA"/>
</dbReference>
<keyword evidence="9 10" id="KW-0998">Cell outer membrane</keyword>
<keyword evidence="3 10" id="KW-0813">Transport</keyword>
<reference evidence="15" key="1">
    <citation type="submission" date="2021-02" db="EMBL/GenBank/DDBJ databases">
        <title>Genome sequence of Rhodospirillales sp. strain TMPK1 isolated from soil.</title>
        <authorList>
            <person name="Nakai R."/>
            <person name="Kusada H."/>
            <person name="Tamaki H."/>
        </authorList>
    </citation>
    <scope>NUCLEOTIDE SEQUENCE</scope>
    <source>
        <strain evidence="15">TMPK1</strain>
    </source>
</reference>
<dbReference type="InterPro" id="IPR037066">
    <property type="entry name" value="Plug_dom_sf"/>
</dbReference>
<dbReference type="SUPFAM" id="SSF56935">
    <property type="entry name" value="Porins"/>
    <property type="match status" value="1"/>
</dbReference>
<evidence type="ECO:0000313" key="16">
    <source>
        <dbReference type="Proteomes" id="UP000681075"/>
    </source>
</evidence>
<keyword evidence="4 10" id="KW-1134">Transmembrane beta strand</keyword>
<dbReference type="GO" id="GO:0009279">
    <property type="term" value="C:cell outer membrane"/>
    <property type="evidence" value="ECO:0007669"/>
    <property type="project" value="UniProtKB-SubCell"/>
</dbReference>
<keyword evidence="12" id="KW-0732">Signal</keyword>
<dbReference type="AlphaFoldDB" id="A0A8S8XF08"/>
<dbReference type="CDD" id="cd01347">
    <property type="entry name" value="ligand_gated_channel"/>
    <property type="match status" value="1"/>
</dbReference>
<dbReference type="Pfam" id="PF00593">
    <property type="entry name" value="TonB_dep_Rec_b-barrel"/>
    <property type="match status" value="1"/>
</dbReference>
<dbReference type="InterPro" id="IPR036942">
    <property type="entry name" value="Beta-barrel_TonB_sf"/>
</dbReference>
<comment type="caution">
    <text evidence="15">The sequence shown here is derived from an EMBL/GenBank/DDBJ whole genome shotgun (WGS) entry which is preliminary data.</text>
</comment>
<dbReference type="PROSITE" id="PS51257">
    <property type="entry name" value="PROKAR_LIPOPROTEIN"/>
    <property type="match status" value="1"/>
</dbReference>
<feature type="domain" description="TonB-dependent receptor plug" evidence="14">
    <location>
        <begin position="65"/>
        <end position="159"/>
    </location>
</feature>
<dbReference type="GO" id="GO:0038023">
    <property type="term" value="F:signaling receptor activity"/>
    <property type="evidence" value="ECO:0007669"/>
    <property type="project" value="InterPro"/>
</dbReference>
<evidence type="ECO:0000256" key="4">
    <source>
        <dbReference type="ARBA" id="ARBA00022452"/>
    </source>
</evidence>
<dbReference type="Gene3D" id="2.40.170.20">
    <property type="entry name" value="TonB-dependent receptor, beta-barrel domain"/>
    <property type="match status" value="1"/>
</dbReference>
<evidence type="ECO:0000256" key="3">
    <source>
        <dbReference type="ARBA" id="ARBA00022448"/>
    </source>
</evidence>
<dbReference type="NCBIfam" id="TIGR01783">
    <property type="entry name" value="TonB-siderophor"/>
    <property type="match status" value="1"/>
</dbReference>
<keyword evidence="6 11" id="KW-0798">TonB box</keyword>
<evidence type="ECO:0000256" key="6">
    <source>
        <dbReference type="ARBA" id="ARBA00023077"/>
    </source>
</evidence>
<evidence type="ECO:0000256" key="2">
    <source>
        <dbReference type="ARBA" id="ARBA00009810"/>
    </source>
</evidence>
<evidence type="ECO:0000256" key="7">
    <source>
        <dbReference type="ARBA" id="ARBA00023136"/>
    </source>
</evidence>
<dbReference type="PANTHER" id="PTHR32552">
    <property type="entry name" value="FERRICHROME IRON RECEPTOR-RELATED"/>
    <property type="match status" value="1"/>
</dbReference>
<dbReference type="Pfam" id="PF07715">
    <property type="entry name" value="Plug"/>
    <property type="match status" value="1"/>
</dbReference>
<proteinExistence type="inferred from homology"/>
<evidence type="ECO:0000256" key="10">
    <source>
        <dbReference type="PROSITE-ProRule" id="PRU01360"/>
    </source>
</evidence>
<evidence type="ECO:0000259" key="14">
    <source>
        <dbReference type="Pfam" id="PF07715"/>
    </source>
</evidence>
<name>A0A8S8XF08_9PROT</name>
<evidence type="ECO:0000256" key="12">
    <source>
        <dbReference type="SAM" id="SignalP"/>
    </source>
</evidence>
<dbReference type="InterPro" id="IPR000531">
    <property type="entry name" value="Beta-barrel_TonB"/>
</dbReference>
<evidence type="ECO:0000259" key="13">
    <source>
        <dbReference type="Pfam" id="PF00593"/>
    </source>
</evidence>
<gene>
    <name evidence="15" type="ORF">TMPK1_18970</name>
</gene>
<feature type="signal peptide" evidence="12">
    <location>
        <begin position="1"/>
        <end position="25"/>
    </location>
</feature>
<dbReference type="InterPro" id="IPR010105">
    <property type="entry name" value="TonB_sidphr_rcpt"/>
</dbReference>